<gene>
    <name evidence="1" type="ORF">DVH29_08195</name>
</gene>
<dbReference type="EMBL" id="QQNH01000008">
    <property type="protein sequence ID" value="RDE09161.1"/>
    <property type="molecule type" value="Genomic_DNA"/>
</dbReference>
<reference evidence="2" key="1">
    <citation type="submission" date="2018-07" db="EMBL/GenBank/DDBJ databases">
        <authorList>
            <person name="Liu B.-T."/>
            <person name="Du Z."/>
        </authorList>
    </citation>
    <scope>NUCLEOTIDE SEQUENCE [LARGE SCALE GENOMIC DNA]</scope>
    <source>
        <strain evidence="2">XYN52</strain>
    </source>
</reference>
<sequence length="114" mass="12444">MIRTVTALVLAACLSEPLPLPAEGETFWGLGNTGIFCYRPPCPWTGIFPIERDGSRGWPLSRFDQNQPPPLRASAADRSRIEAAFEEGGCVVAEAHFEGRIMVVRRLVGDCSAI</sequence>
<evidence type="ECO:0000313" key="2">
    <source>
        <dbReference type="Proteomes" id="UP000253759"/>
    </source>
</evidence>
<keyword evidence="2" id="KW-1185">Reference proteome</keyword>
<dbReference type="AlphaFoldDB" id="A0A369WAR4"/>
<name>A0A369WAR4_9HYPH</name>
<comment type="caution">
    <text evidence="1">The sequence shown here is derived from an EMBL/GenBank/DDBJ whole genome shotgun (WGS) entry which is preliminary data.</text>
</comment>
<proteinExistence type="predicted"/>
<dbReference type="RefSeq" id="WP_114645687.1">
    <property type="nucleotide sequence ID" value="NZ_QQNH01000008.1"/>
</dbReference>
<protein>
    <submittedName>
        <fullName evidence="1">Uncharacterized protein</fullName>
    </submittedName>
</protein>
<dbReference type="OrthoDB" id="7605450at2"/>
<accession>A0A369WAR4</accession>
<dbReference type="Proteomes" id="UP000253759">
    <property type="component" value="Unassembled WGS sequence"/>
</dbReference>
<organism evidence="1 2">
    <name type="scientific">Pelagibacterium lacus</name>
    <dbReference type="NCBI Taxonomy" id="2282655"/>
    <lineage>
        <taxon>Bacteria</taxon>
        <taxon>Pseudomonadati</taxon>
        <taxon>Pseudomonadota</taxon>
        <taxon>Alphaproteobacteria</taxon>
        <taxon>Hyphomicrobiales</taxon>
        <taxon>Devosiaceae</taxon>
        <taxon>Pelagibacterium</taxon>
    </lineage>
</organism>
<evidence type="ECO:0000313" key="1">
    <source>
        <dbReference type="EMBL" id="RDE09161.1"/>
    </source>
</evidence>